<dbReference type="AlphaFoldDB" id="A0A6S6YZN2"/>
<comment type="similarity">
    <text evidence="5">Belongs to the protein N5-glutamine methyltransferase family. PrmC subfamily.</text>
</comment>
<proteinExistence type="inferred from homology"/>
<organism evidence="8 9">
    <name type="scientific">Achromobacter pestifer</name>
    <dbReference type="NCBI Taxonomy" id="1353889"/>
    <lineage>
        <taxon>Bacteria</taxon>
        <taxon>Pseudomonadati</taxon>
        <taxon>Pseudomonadota</taxon>
        <taxon>Betaproteobacteria</taxon>
        <taxon>Burkholderiales</taxon>
        <taxon>Alcaligenaceae</taxon>
        <taxon>Achromobacter</taxon>
    </lineage>
</organism>
<gene>
    <name evidence="8" type="primary">prmC_1</name>
    <name evidence="5" type="synonym">prmC</name>
    <name evidence="8" type="ORF">LMG3431_02352</name>
</gene>
<dbReference type="InterPro" id="IPR050320">
    <property type="entry name" value="N5-glutamine_MTase"/>
</dbReference>
<dbReference type="SUPFAM" id="SSF53335">
    <property type="entry name" value="S-adenosyl-L-methionine-dependent methyltransferases"/>
    <property type="match status" value="1"/>
</dbReference>
<feature type="binding site" evidence="5">
    <location>
        <position position="137"/>
    </location>
    <ligand>
        <name>S-adenosyl-L-methionine</name>
        <dbReference type="ChEBI" id="CHEBI:59789"/>
    </ligand>
</feature>
<dbReference type="Gene3D" id="1.10.8.10">
    <property type="entry name" value="DNA helicase RuvA subunit, C-terminal domain"/>
    <property type="match status" value="1"/>
</dbReference>
<dbReference type="InterPro" id="IPR002052">
    <property type="entry name" value="DNA_methylase_N6_adenine_CS"/>
</dbReference>
<dbReference type="InterPro" id="IPR004556">
    <property type="entry name" value="HemK-like"/>
</dbReference>
<accession>A0A6S6YZN2</accession>
<sequence>MTTLQLKSLLTDTRVPRLEVRMLLEHVLGKPRAWLLAHDTDPLEPQVAAAYEALLARRLAGEPMAYLLGHREFMGHRFRVTPDVLIPRPDTEVLVETALECVAGVAGPAVLDLGTGSGAIAISIALARRDARVMASDVSAAALAVAAGNAWELTASVRFVEGSWYEAVPAGEGFDLIVSNPPYVASDDPHLGQGDVRFEPRGALTDGAGGLEDLGRIVAGAGRHLKPGGSLWMEHGWDQAQAVRDLLAAAGFDAVHSRQDLAGIERISGGRWNGAGR</sequence>
<dbReference type="RefSeq" id="WP_175174677.1">
    <property type="nucleotide sequence ID" value="NZ_CADIJX010000003.1"/>
</dbReference>
<comment type="function">
    <text evidence="5">Methylates the class 1 translation termination release factors RF1/PrfA and RF2/PrfB on the glutamine residue of the universally conserved GGQ motif.</text>
</comment>
<feature type="domain" description="Release factor glutamine methyltransferase N-terminal" evidence="7">
    <location>
        <begin position="7"/>
        <end position="69"/>
    </location>
</feature>
<dbReference type="EC" id="2.1.1.297" evidence="5"/>
<feature type="binding site" evidence="5">
    <location>
        <position position="164"/>
    </location>
    <ligand>
        <name>S-adenosyl-L-methionine</name>
        <dbReference type="ChEBI" id="CHEBI:59789"/>
    </ligand>
</feature>
<keyword evidence="1 5" id="KW-0489">Methyltransferase</keyword>
<reference evidence="8 9" key="1">
    <citation type="submission" date="2020-04" db="EMBL/GenBank/DDBJ databases">
        <authorList>
            <person name="De Canck E."/>
        </authorList>
    </citation>
    <scope>NUCLEOTIDE SEQUENCE [LARGE SCALE GENOMIC DNA]</scope>
    <source>
        <strain evidence="8 9">LMG 3431</strain>
    </source>
</reference>
<dbReference type="InterPro" id="IPR029063">
    <property type="entry name" value="SAM-dependent_MTases_sf"/>
</dbReference>
<dbReference type="HAMAP" id="MF_02126">
    <property type="entry name" value="RF_methyltr_PrmC"/>
    <property type="match status" value="1"/>
</dbReference>
<dbReference type="EMBL" id="CADIJX010000003">
    <property type="protein sequence ID" value="CAB3645047.1"/>
    <property type="molecule type" value="Genomic_DNA"/>
</dbReference>
<evidence type="ECO:0000256" key="1">
    <source>
        <dbReference type="ARBA" id="ARBA00022603"/>
    </source>
</evidence>
<feature type="binding site" evidence="5">
    <location>
        <position position="180"/>
    </location>
    <ligand>
        <name>S-adenosyl-L-methionine</name>
        <dbReference type="ChEBI" id="CHEBI:59789"/>
    </ligand>
</feature>
<evidence type="ECO:0000256" key="3">
    <source>
        <dbReference type="ARBA" id="ARBA00022691"/>
    </source>
</evidence>
<keyword evidence="2 5" id="KW-0808">Transferase</keyword>
<dbReference type="Proteomes" id="UP000494108">
    <property type="component" value="Unassembled WGS sequence"/>
</dbReference>
<feature type="binding site" evidence="5">
    <location>
        <begin position="114"/>
        <end position="118"/>
    </location>
    <ligand>
        <name>S-adenosyl-L-methionine</name>
        <dbReference type="ChEBI" id="CHEBI:59789"/>
    </ligand>
</feature>
<dbReference type="PANTHER" id="PTHR18895">
    <property type="entry name" value="HEMK METHYLTRANSFERASE"/>
    <property type="match status" value="1"/>
</dbReference>
<comment type="catalytic activity">
    <reaction evidence="4 5">
        <text>L-glutaminyl-[peptide chain release factor] + S-adenosyl-L-methionine = N(5)-methyl-L-glutaminyl-[peptide chain release factor] + S-adenosyl-L-homocysteine + H(+)</text>
        <dbReference type="Rhea" id="RHEA:42896"/>
        <dbReference type="Rhea" id="RHEA-COMP:10271"/>
        <dbReference type="Rhea" id="RHEA-COMP:10272"/>
        <dbReference type="ChEBI" id="CHEBI:15378"/>
        <dbReference type="ChEBI" id="CHEBI:30011"/>
        <dbReference type="ChEBI" id="CHEBI:57856"/>
        <dbReference type="ChEBI" id="CHEBI:59789"/>
        <dbReference type="ChEBI" id="CHEBI:61891"/>
        <dbReference type="EC" id="2.1.1.297"/>
    </reaction>
</comment>
<dbReference type="NCBIfam" id="TIGR00536">
    <property type="entry name" value="hemK_fam"/>
    <property type="match status" value="1"/>
</dbReference>
<dbReference type="CDD" id="cd02440">
    <property type="entry name" value="AdoMet_MTases"/>
    <property type="match status" value="1"/>
</dbReference>
<evidence type="ECO:0000256" key="4">
    <source>
        <dbReference type="ARBA" id="ARBA00048391"/>
    </source>
</evidence>
<dbReference type="GO" id="GO:0032259">
    <property type="term" value="P:methylation"/>
    <property type="evidence" value="ECO:0007669"/>
    <property type="project" value="UniProtKB-KW"/>
</dbReference>
<evidence type="ECO:0000256" key="2">
    <source>
        <dbReference type="ARBA" id="ARBA00022679"/>
    </source>
</evidence>
<dbReference type="Gene3D" id="3.40.50.150">
    <property type="entry name" value="Vaccinia Virus protein VP39"/>
    <property type="match status" value="1"/>
</dbReference>
<dbReference type="PANTHER" id="PTHR18895:SF74">
    <property type="entry name" value="MTRF1L RELEASE FACTOR GLUTAMINE METHYLTRANSFERASE"/>
    <property type="match status" value="1"/>
</dbReference>
<dbReference type="FunFam" id="3.40.50.150:FF:000053">
    <property type="entry name" value="Release factor glutamine methyltransferase"/>
    <property type="match status" value="1"/>
</dbReference>
<protein>
    <recommendedName>
        <fullName evidence="5">Release factor glutamine methyltransferase</fullName>
        <shortName evidence="5">RF MTase</shortName>
        <ecNumber evidence="5">2.1.1.297</ecNumber>
    </recommendedName>
    <alternativeName>
        <fullName evidence="5">N5-glutamine methyltransferase PrmC</fullName>
    </alternativeName>
    <alternativeName>
        <fullName evidence="5">Protein-(glutamine-N5) MTase PrmC</fullName>
    </alternativeName>
    <alternativeName>
        <fullName evidence="5">Protein-glutamine N-methyltransferase PrmC</fullName>
    </alternativeName>
</protein>
<evidence type="ECO:0000313" key="8">
    <source>
        <dbReference type="EMBL" id="CAB3645047.1"/>
    </source>
</evidence>
<dbReference type="GO" id="GO:0003676">
    <property type="term" value="F:nucleic acid binding"/>
    <property type="evidence" value="ECO:0007669"/>
    <property type="project" value="InterPro"/>
</dbReference>
<keyword evidence="3 5" id="KW-0949">S-adenosyl-L-methionine</keyword>
<dbReference type="PROSITE" id="PS00092">
    <property type="entry name" value="N6_MTASE"/>
    <property type="match status" value="1"/>
</dbReference>
<name>A0A6S6YZN2_9BURK</name>
<evidence type="ECO:0000259" key="7">
    <source>
        <dbReference type="Pfam" id="PF17827"/>
    </source>
</evidence>
<feature type="domain" description="Methyltransferase small" evidence="6">
    <location>
        <begin position="106"/>
        <end position="187"/>
    </location>
</feature>
<dbReference type="InterPro" id="IPR040758">
    <property type="entry name" value="PrmC_N"/>
</dbReference>
<evidence type="ECO:0000256" key="5">
    <source>
        <dbReference type="HAMAP-Rule" id="MF_02126"/>
    </source>
</evidence>
<keyword evidence="9" id="KW-1185">Reference proteome</keyword>
<dbReference type="InterPro" id="IPR007848">
    <property type="entry name" value="Small_mtfrase_dom"/>
</dbReference>
<dbReference type="Pfam" id="PF17827">
    <property type="entry name" value="PrmC_N"/>
    <property type="match status" value="1"/>
</dbReference>
<evidence type="ECO:0000259" key="6">
    <source>
        <dbReference type="Pfam" id="PF05175"/>
    </source>
</evidence>
<dbReference type="NCBIfam" id="TIGR03534">
    <property type="entry name" value="RF_mod_PrmC"/>
    <property type="match status" value="1"/>
</dbReference>
<evidence type="ECO:0000313" key="9">
    <source>
        <dbReference type="Proteomes" id="UP000494108"/>
    </source>
</evidence>
<dbReference type="GO" id="GO:0102559">
    <property type="term" value="F:peptide chain release factor N(5)-glutamine methyltransferase activity"/>
    <property type="evidence" value="ECO:0007669"/>
    <property type="project" value="UniProtKB-EC"/>
</dbReference>
<dbReference type="Pfam" id="PF05175">
    <property type="entry name" value="MTS"/>
    <property type="match status" value="1"/>
</dbReference>
<feature type="binding site" evidence="5">
    <location>
        <begin position="180"/>
        <end position="183"/>
    </location>
    <ligand>
        <name>substrate</name>
    </ligand>
</feature>
<dbReference type="InterPro" id="IPR019874">
    <property type="entry name" value="RF_methyltr_PrmC"/>
</dbReference>